<comment type="caution">
    <text evidence="2">The sequence shown here is derived from an EMBL/GenBank/DDBJ whole genome shotgun (WGS) entry which is preliminary data.</text>
</comment>
<protein>
    <recommendedName>
        <fullName evidence="4">Gustatory receptor</fullName>
    </recommendedName>
</protein>
<sequence>MFSLDFGDWVVNGEAALHLQQTRIISMLTYLDSQFGLWLGMATTFVFIAKADKMIYCVQSLGKSMSHFGMASAENHRRRKVALAWVLITALALFSLFRGIYGIWEAAGSPSTFWTPRSYFLWQVPSGIVAIILRTFFFISEVSALPIYVVFIFVCAKFTDCFEALTAEIRTLLDDLQARTLDGPLFLTKLKTLSLKEVTLTQALIDLDQCFALQVLFFVIDNSLGVFSKIAKCFVYSAFTSDMDYVKFALKGFMYVAALGLTTVFPAILHESSARSITLWQRLIAVRQEQRETYCPEEGEVLITLLQRTTARQHSLTVAGIATLTRSFGVTLLLGFAGFTCFLIDRAENYRMDDELSENITCACLG</sequence>
<reference evidence="3" key="1">
    <citation type="submission" date="2017-01" db="EMBL/GenBank/DDBJ databases">
        <title>Comparative genomics of anhydrobiosis in the tardigrade Hypsibius dujardini.</title>
        <authorList>
            <person name="Yoshida Y."/>
            <person name="Koutsovoulos G."/>
            <person name="Laetsch D."/>
            <person name="Stevens L."/>
            <person name="Kumar S."/>
            <person name="Horikawa D."/>
            <person name="Ishino K."/>
            <person name="Komine S."/>
            <person name="Tomita M."/>
            <person name="Blaxter M."/>
            <person name="Arakawa K."/>
        </authorList>
    </citation>
    <scope>NUCLEOTIDE SEQUENCE [LARGE SCALE GENOMIC DNA]</scope>
    <source>
        <strain evidence="3">Z151</strain>
    </source>
</reference>
<gene>
    <name evidence="2" type="ORF">BV898_03020</name>
</gene>
<evidence type="ECO:0000313" key="2">
    <source>
        <dbReference type="EMBL" id="OQV22969.1"/>
    </source>
</evidence>
<proteinExistence type="predicted"/>
<feature type="transmembrane region" description="Helical" evidence="1">
    <location>
        <begin position="82"/>
        <end position="104"/>
    </location>
</feature>
<keyword evidence="1" id="KW-0812">Transmembrane</keyword>
<organism evidence="2 3">
    <name type="scientific">Hypsibius exemplaris</name>
    <name type="common">Freshwater tardigrade</name>
    <dbReference type="NCBI Taxonomy" id="2072580"/>
    <lineage>
        <taxon>Eukaryota</taxon>
        <taxon>Metazoa</taxon>
        <taxon>Ecdysozoa</taxon>
        <taxon>Tardigrada</taxon>
        <taxon>Eutardigrada</taxon>
        <taxon>Parachela</taxon>
        <taxon>Hypsibioidea</taxon>
        <taxon>Hypsibiidae</taxon>
        <taxon>Hypsibius</taxon>
    </lineage>
</organism>
<dbReference type="EMBL" id="MTYJ01000014">
    <property type="protein sequence ID" value="OQV22969.1"/>
    <property type="molecule type" value="Genomic_DNA"/>
</dbReference>
<feature type="transmembrane region" description="Helical" evidence="1">
    <location>
        <begin position="324"/>
        <end position="344"/>
    </location>
</feature>
<dbReference type="Proteomes" id="UP000192578">
    <property type="component" value="Unassembled WGS sequence"/>
</dbReference>
<feature type="transmembrane region" description="Helical" evidence="1">
    <location>
        <begin position="248"/>
        <end position="269"/>
    </location>
</feature>
<keyword evidence="1" id="KW-0472">Membrane</keyword>
<accession>A0A1W0X628</accession>
<feature type="transmembrane region" description="Helical" evidence="1">
    <location>
        <begin position="35"/>
        <end position="61"/>
    </location>
</feature>
<feature type="transmembrane region" description="Helical" evidence="1">
    <location>
        <begin position="124"/>
        <end position="154"/>
    </location>
</feature>
<evidence type="ECO:0008006" key="4">
    <source>
        <dbReference type="Google" id="ProtNLM"/>
    </source>
</evidence>
<name>A0A1W0X628_HYPEX</name>
<dbReference type="OrthoDB" id="10055306at2759"/>
<dbReference type="AlphaFoldDB" id="A0A1W0X628"/>
<evidence type="ECO:0000256" key="1">
    <source>
        <dbReference type="SAM" id="Phobius"/>
    </source>
</evidence>
<evidence type="ECO:0000313" key="3">
    <source>
        <dbReference type="Proteomes" id="UP000192578"/>
    </source>
</evidence>
<keyword evidence="1" id="KW-1133">Transmembrane helix</keyword>
<keyword evidence="3" id="KW-1185">Reference proteome</keyword>